<proteinExistence type="predicted"/>
<name>A0A5J5BI08_9ASTE</name>
<dbReference type="AlphaFoldDB" id="A0A5J5BI08"/>
<dbReference type="EMBL" id="CM018036">
    <property type="protein sequence ID" value="KAA8541427.1"/>
    <property type="molecule type" value="Genomic_DNA"/>
</dbReference>
<keyword evidence="2" id="KW-1185">Reference proteome</keyword>
<dbReference type="Proteomes" id="UP000325577">
    <property type="component" value="Linkage Group LG13"/>
</dbReference>
<protein>
    <submittedName>
        <fullName evidence="1">Uncharacterized protein</fullName>
    </submittedName>
</protein>
<evidence type="ECO:0000313" key="2">
    <source>
        <dbReference type="Proteomes" id="UP000325577"/>
    </source>
</evidence>
<accession>A0A5J5BI08</accession>
<evidence type="ECO:0000313" key="1">
    <source>
        <dbReference type="EMBL" id="KAA8541427.1"/>
    </source>
</evidence>
<sequence length="136" mass="15567">MVWSKTARFEPNCTEINTEMKMKEEGRTTPTSRRSLSSCGRLSKSVEAARKKTKKALRKEVQRLGGEFINYGYKMYKKKLINLHLTLDLFQLDDILVSDAEMIEDDEENVGAVEPTTDATLSNSQGLLNKTRRMFL</sequence>
<gene>
    <name evidence="1" type="ORF">F0562_025390</name>
</gene>
<organism evidence="1 2">
    <name type="scientific">Nyssa sinensis</name>
    <dbReference type="NCBI Taxonomy" id="561372"/>
    <lineage>
        <taxon>Eukaryota</taxon>
        <taxon>Viridiplantae</taxon>
        <taxon>Streptophyta</taxon>
        <taxon>Embryophyta</taxon>
        <taxon>Tracheophyta</taxon>
        <taxon>Spermatophyta</taxon>
        <taxon>Magnoliopsida</taxon>
        <taxon>eudicotyledons</taxon>
        <taxon>Gunneridae</taxon>
        <taxon>Pentapetalae</taxon>
        <taxon>asterids</taxon>
        <taxon>Cornales</taxon>
        <taxon>Nyssaceae</taxon>
        <taxon>Nyssa</taxon>
    </lineage>
</organism>
<reference evidence="1 2" key="1">
    <citation type="submission" date="2019-09" db="EMBL/GenBank/DDBJ databases">
        <title>A chromosome-level genome assembly of the Chinese tupelo Nyssa sinensis.</title>
        <authorList>
            <person name="Yang X."/>
            <person name="Kang M."/>
            <person name="Yang Y."/>
            <person name="Xiong H."/>
            <person name="Wang M."/>
            <person name="Zhang Z."/>
            <person name="Wang Z."/>
            <person name="Wu H."/>
            <person name="Ma T."/>
            <person name="Liu J."/>
            <person name="Xi Z."/>
        </authorList>
    </citation>
    <scope>NUCLEOTIDE SEQUENCE [LARGE SCALE GENOMIC DNA]</scope>
    <source>
        <strain evidence="1">J267</strain>
        <tissue evidence="1">Leaf</tissue>
    </source>
</reference>